<comment type="caution">
    <text evidence="1">The sequence shown here is derived from an EMBL/GenBank/DDBJ whole genome shotgun (WGS) entry which is preliminary data.</text>
</comment>
<dbReference type="Proteomes" id="UP000449547">
    <property type="component" value="Unassembled WGS sequence"/>
</dbReference>
<evidence type="ECO:0000313" key="2">
    <source>
        <dbReference type="Proteomes" id="UP000449547"/>
    </source>
</evidence>
<dbReference type="OMA" id="WFKLGME"/>
<dbReference type="RefSeq" id="XP_034009801.1">
    <property type="nucleotide sequence ID" value="XM_034158352.1"/>
</dbReference>
<dbReference type="EMBL" id="SWFT01000159">
    <property type="protein sequence ID" value="KAA8897144.1"/>
    <property type="molecule type" value="Genomic_DNA"/>
</dbReference>
<sequence>MSLRLLRWSSTTATTKRPELLQLLPKKKTLNRVLFDNDANLSYRKALPVLTTIYDNLDTPERIQLGNVKAHDLMTLKHTLASVRQMSNTINPHLVKLEHELVEQAAERGDNDAIAMLAFDTITKRAQDKNSVDDDDYKHAQRLVKQLTEIDHCLTYKLAGDLAFSQGYHQQARDYWHRFVELEPSSIRSSHVYTQLGIYYFAYHPELERARRYFERAVAVGEVDDTTVKAHYYLGQLYESSNPELTRYHWEVAASRALAEVFPSLGRLELNMFKNASQALQWFKLGDELGKDIQCVMGQFDCYVALGQPRAAVAVVEKLEGIRSAIKRARRRAATQPAATTPAAMASAMATNDAALTAFFTSRDATIKKAMAQL</sequence>
<proteinExistence type="predicted"/>
<dbReference type="OrthoDB" id="1658288at2759"/>
<organism evidence="1 2">
    <name type="scientific">Diutina rugosa</name>
    <name type="common">Yeast</name>
    <name type="synonym">Candida rugosa</name>
    <dbReference type="NCBI Taxonomy" id="5481"/>
    <lineage>
        <taxon>Eukaryota</taxon>
        <taxon>Fungi</taxon>
        <taxon>Dikarya</taxon>
        <taxon>Ascomycota</taxon>
        <taxon>Saccharomycotina</taxon>
        <taxon>Pichiomycetes</taxon>
        <taxon>Debaryomycetaceae</taxon>
        <taxon>Diutina</taxon>
    </lineage>
</organism>
<dbReference type="AlphaFoldDB" id="A0A642UG21"/>
<dbReference type="InterPro" id="IPR011990">
    <property type="entry name" value="TPR-like_helical_dom_sf"/>
</dbReference>
<gene>
    <name evidence="1" type="ORF">DIURU_005377</name>
</gene>
<accession>A0A642UG21</accession>
<keyword evidence="2" id="KW-1185">Reference proteome</keyword>
<evidence type="ECO:0000313" key="1">
    <source>
        <dbReference type="EMBL" id="KAA8897144.1"/>
    </source>
</evidence>
<dbReference type="GeneID" id="54784028"/>
<dbReference type="VEuPathDB" id="FungiDB:DIURU_005377"/>
<evidence type="ECO:0008006" key="3">
    <source>
        <dbReference type="Google" id="ProtNLM"/>
    </source>
</evidence>
<dbReference type="Gene3D" id="1.25.40.10">
    <property type="entry name" value="Tetratricopeptide repeat domain"/>
    <property type="match status" value="1"/>
</dbReference>
<protein>
    <recommendedName>
        <fullName evidence="3">Protein MSS2, mitochondrial</fullName>
    </recommendedName>
</protein>
<name>A0A642UG21_DIURU</name>
<dbReference type="SUPFAM" id="SSF48452">
    <property type="entry name" value="TPR-like"/>
    <property type="match status" value="1"/>
</dbReference>
<reference evidence="1 2" key="1">
    <citation type="submission" date="2019-07" db="EMBL/GenBank/DDBJ databases">
        <title>Genome assembly of two rare yeast pathogens: Diutina rugosa and Trichomonascus ciferrii.</title>
        <authorList>
            <person name="Mixao V."/>
            <person name="Saus E."/>
            <person name="Hansen A."/>
            <person name="Lass-Flor C."/>
            <person name="Gabaldon T."/>
        </authorList>
    </citation>
    <scope>NUCLEOTIDE SEQUENCE [LARGE SCALE GENOMIC DNA]</scope>
    <source>
        <strain evidence="1 2">CBS 613</strain>
    </source>
</reference>